<evidence type="ECO:0000313" key="5">
    <source>
        <dbReference type="Proteomes" id="UP000182800"/>
    </source>
</evidence>
<dbReference type="InterPro" id="IPR036679">
    <property type="entry name" value="FlgN-like_sf"/>
</dbReference>
<evidence type="ECO:0000256" key="1">
    <source>
        <dbReference type="SAM" id="MobiDB-lite"/>
    </source>
</evidence>
<dbReference type="Gene3D" id="1.20.58.300">
    <property type="entry name" value="FlgN-like"/>
    <property type="match status" value="1"/>
</dbReference>
<dbReference type="RefSeq" id="WP_131817688.1">
    <property type="nucleotide sequence ID" value="NZ_FMBM01000001.1"/>
</dbReference>
<protein>
    <submittedName>
        <fullName evidence="2">Flagellar protein FlgN</fullName>
    </submittedName>
</protein>
<keyword evidence="2" id="KW-0282">Flagellum</keyword>
<dbReference type="Proteomes" id="UP000182800">
    <property type="component" value="Unassembled WGS sequence"/>
</dbReference>
<evidence type="ECO:0000313" key="3">
    <source>
        <dbReference type="EMBL" id="SCC79047.1"/>
    </source>
</evidence>
<dbReference type="SUPFAM" id="SSF140566">
    <property type="entry name" value="FlgN-like"/>
    <property type="match status" value="1"/>
</dbReference>
<organism evidence="2 4">
    <name type="scientific">Saliniramus fredricksonii</name>
    <dbReference type="NCBI Taxonomy" id="1653334"/>
    <lineage>
        <taxon>Bacteria</taxon>
        <taxon>Pseudomonadati</taxon>
        <taxon>Pseudomonadota</taxon>
        <taxon>Alphaproteobacteria</taxon>
        <taxon>Hyphomicrobiales</taxon>
        <taxon>Salinarimonadaceae</taxon>
        <taxon>Saliniramus</taxon>
    </lineage>
</organism>
<name>A0A0P7Y517_9HYPH</name>
<reference evidence="2 4" key="1">
    <citation type="submission" date="2015-09" db="EMBL/GenBank/DDBJ databases">
        <title>Identification and resolution of microdiversity through metagenomic sequencing of parallel consortia.</title>
        <authorList>
            <person name="Nelson W.C."/>
            <person name="Romine M.F."/>
            <person name="Lindemann S.R."/>
        </authorList>
    </citation>
    <scope>NUCLEOTIDE SEQUENCE [LARGE SCALE GENOMIC DNA]</scope>
    <source>
        <strain evidence="2">HL-109</strain>
    </source>
</reference>
<dbReference type="OrthoDB" id="8451253at2"/>
<dbReference type="EMBL" id="LJSX01000029">
    <property type="protein sequence ID" value="KPQ09351.1"/>
    <property type="molecule type" value="Genomic_DNA"/>
</dbReference>
<sequence length="201" mass="21164">MRFHSQDQTNMPAALTKPARKPKQETDDPGLLSAGFSQEAAPVMAVPATLPVCGPSGSGRQMSPAAHTALAVAQRLEALLREEITLLRGASVDTLKQMNHRKSQCLLELSRAARALGDEPAPPALEQGLDRLKQVVADNQQTLSTHIVAVRDIAGLIAEVMQAHESDGTYADRPAPRPPLGGAHAADSGGAPRPDQKGAKP</sequence>
<evidence type="ECO:0000313" key="4">
    <source>
        <dbReference type="Proteomes" id="UP000050497"/>
    </source>
</evidence>
<feature type="compositionally biased region" description="Polar residues" evidence="1">
    <location>
        <begin position="1"/>
        <end position="11"/>
    </location>
</feature>
<feature type="region of interest" description="Disordered" evidence="1">
    <location>
        <begin position="1"/>
        <end position="36"/>
    </location>
</feature>
<dbReference type="STRING" id="1653334.GA0071312_0643"/>
<gene>
    <name evidence="2" type="primary">flgN</name>
    <name evidence="3" type="ORF">GA0071312_0643</name>
    <name evidence="2" type="ORF">HLUCCO17_15260</name>
</gene>
<keyword evidence="2" id="KW-0966">Cell projection</keyword>
<proteinExistence type="predicted"/>
<keyword evidence="5" id="KW-1185">Reference proteome</keyword>
<accession>A0A0P7Y517</accession>
<comment type="caution">
    <text evidence="2">The sequence shown here is derived from an EMBL/GenBank/DDBJ whole genome shotgun (WGS) entry which is preliminary data.</text>
</comment>
<evidence type="ECO:0000313" key="2">
    <source>
        <dbReference type="EMBL" id="KPQ09351.1"/>
    </source>
</evidence>
<keyword evidence="2" id="KW-0969">Cilium</keyword>
<dbReference type="EMBL" id="FMBM01000001">
    <property type="protein sequence ID" value="SCC79047.1"/>
    <property type="molecule type" value="Genomic_DNA"/>
</dbReference>
<reference evidence="3 5" key="2">
    <citation type="submission" date="2016-08" db="EMBL/GenBank/DDBJ databases">
        <authorList>
            <person name="Varghese N."/>
            <person name="Submissions Spin"/>
        </authorList>
    </citation>
    <scope>NUCLEOTIDE SEQUENCE [LARGE SCALE GENOMIC DNA]</scope>
    <source>
        <strain evidence="3 5">HL-109</strain>
    </source>
</reference>
<feature type="region of interest" description="Disordered" evidence="1">
    <location>
        <begin position="167"/>
        <end position="201"/>
    </location>
</feature>
<dbReference type="Proteomes" id="UP000050497">
    <property type="component" value="Unassembled WGS sequence"/>
</dbReference>
<dbReference type="GO" id="GO:0044780">
    <property type="term" value="P:bacterial-type flagellum assembly"/>
    <property type="evidence" value="ECO:0007669"/>
    <property type="project" value="InterPro"/>
</dbReference>
<dbReference type="AlphaFoldDB" id="A0A0P7Y517"/>